<accession>A0AAW3LYQ9</accession>
<reference evidence="2 3" key="1">
    <citation type="submission" date="2015-09" db="EMBL/GenBank/DDBJ databases">
        <title>Genome sequence of ICMP 19499.</title>
        <authorList>
            <person name="Visnovsky S.B."/>
            <person name="Lu A."/>
            <person name="Panda P."/>
            <person name="Pitman A.R."/>
        </authorList>
    </citation>
    <scope>NUCLEOTIDE SEQUENCE [LARGE SCALE GENOMIC DNA]</scope>
    <source>
        <strain evidence="2 3">ICMP 19499</strain>
    </source>
</reference>
<organism evidence="2 3">
    <name type="scientific">Pseudomonas savastanoi</name>
    <name type="common">Pseudomonas syringae pv. savastanoi</name>
    <dbReference type="NCBI Taxonomy" id="29438"/>
    <lineage>
        <taxon>Bacteria</taxon>
        <taxon>Pseudomonadati</taxon>
        <taxon>Pseudomonadota</taxon>
        <taxon>Gammaproteobacteria</taxon>
        <taxon>Pseudomonadales</taxon>
        <taxon>Pseudomonadaceae</taxon>
        <taxon>Pseudomonas</taxon>
    </lineage>
</organism>
<keyword evidence="1" id="KW-0812">Transmembrane</keyword>
<dbReference type="Proteomes" id="UP000054513">
    <property type="component" value="Unassembled WGS sequence"/>
</dbReference>
<sequence>MLAVASFLSDCDALKMDEALGWFFKHLDQFTGLVAIATYSAHLAWNWGSQAKVQLALSKAISSSGIPNGVAFLLCAFFPEHVVKMQGAFVAFLLGGLALASITFLDIAKPKPTA</sequence>
<feature type="transmembrane region" description="Helical" evidence="1">
    <location>
        <begin position="29"/>
        <end position="48"/>
    </location>
</feature>
<keyword evidence="1" id="KW-1133">Transmembrane helix</keyword>
<keyword evidence="1" id="KW-0472">Membrane</keyword>
<feature type="transmembrane region" description="Helical" evidence="1">
    <location>
        <begin position="60"/>
        <end position="79"/>
    </location>
</feature>
<gene>
    <name evidence="2" type="ORF">AO287_21535</name>
</gene>
<evidence type="ECO:0000313" key="2">
    <source>
        <dbReference type="EMBL" id="KTC59077.1"/>
    </source>
</evidence>
<comment type="caution">
    <text evidence="2">The sequence shown here is derived from an EMBL/GenBank/DDBJ whole genome shotgun (WGS) entry which is preliminary data.</text>
</comment>
<dbReference type="EMBL" id="LKCI01000031">
    <property type="protein sequence ID" value="KTC59077.1"/>
    <property type="molecule type" value="Genomic_DNA"/>
</dbReference>
<evidence type="ECO:0008006" key="4">
    <source>
        <dbReference type="Google" id="ProtNLM"/>
    </source>
</evidence>
<dbReference type="AlphaFoldDB" id="A0AAW3LYQ9"/>
<evidence type="ECO:0000256" key="1">
    <source>
        <dbReference type="SAM" id="Phobius"/>
    </source>
</evidence>
<proteinExistence type="predicted"/>
<protein>
    <recommendedName>
        <fullName evidence="4">EamA domain-containing protein</fullName>
    </recommendedName>
</protein>
<feature type="transmembrane region" description="Helical" evidence="1">
    <location>
        <begin position="85"/>
        <end position="108"/>
    </location>
</feature>
<evidence type="ECO:0000313" key="3">
    <source>
        <dbReference type="Proteomes" id="UP000054513"/>
    </source>
</evidence>
<name>A0AAW3LYQ9_PSESS</name>